<dbReference type="AlphaFoldDB" id="A0A8B8C135"/>
<protein>
    <submittedName>
        <fullName evidence="4">Retinol dehydrogenase 13-like isoform X1</fullName>
    </submittedName>
</protein>
<dbReference type="InterPro" id="IPR036291">
    <property type="entry name" value="NAD(P)-bd_dom_sf"/>
</dbReference>
<name>A0A8B8C135_CRAVI</name>
<feature type="compositionally biased region" description="Basic and acidic residues" evidence="2">
    <location>
        <begin position="374"/>
        <end position="402"/>
    </location>
</feature>
<dbReference type="OrthoDB" id="191139at2759"/>
<dbReference type="PANTHER" id="PTHR43157">
    <property type="entry name" value="PHOSPHATIDYLINOSITOL-GLYCAN BIOSYNTHESIS CLASS F PROTEIN-RELATED"/>
    <property type="match status" value="1"/>
</dbReference>
<evidence type="ECO:0000256" key="2">
    <source>
        <dbReference type="SAM" id="MobiDB-lite"/>
    </source>
</evidence>
<dbReference type="RefSeq" id="XP_022309368.1">
    <property type="nucleotide sequence ID" value="XM_022453660.1"/>
</dbReference>
<feature type="compositionally biased region" description="Basic and acidic residues" evidence="2">
    <location>
        <begin position="319"/>
        <end position="359"/>
    </location>
</feature>
<organism evidence="3 4">
    <name type="scientific">Crassostrea virginica</name>
    <name type="common">Eastern oyster</name>
    <dbReference type="NCBI Taxonomy" id="6565"/>
    <lineage>
        <taxon>Eukaryota</taxon>
        <taxon>Metazoa</taxon>
        <taxon>Spiralia</taxon>
        <taxon>Lophotrochozoa</taxon>
        <taxon>Mollusca</taxon>
        <taxon>Bivalvia</taxon>
        <taxon>Autobranchia</taxon>
        <taxon>Pteriomorphia</taxon>
        <taxon>Ostreida</taxon>
        <taxon>Ostreoidea</taxon>
        <taxon>Ostreidae</taxon>
        <taxon>Crassostrea</taxon>
    </lineage>
</organism>
<keyword evidence="3" id="KW-1185">Reference proteome</keyword>
<dbReference type="PRINTS" id="PR00081">
    <property type="entry name" value="GDHRDH"/>
</dbReference>
<proteinExistence type="predicted"/>
<dbReference type="CDD" id="cd05327">
    <property type="entry name" value="retinol-DH_like_SDR_c_like"/>
    <property type="match status" value="1"/>
</dbReference>
<dbReference type="Proteomes" id="UP000694844">
    <property type="component" value="Chromosome 9"/>
</dbReference>
<dbReference type="GO" id="GO:0016491">
    <property type="term" value="F:oxidoreductase activity"/>
    <property type="evidence" value="ECO:0007669"/>
    <property type="project" value="UniProtKB-KW"/>
</dbReference>
<keyword evidence="1" id="KW-0560">Oxidoreductase</keyword>
<dbReference type="SUPFAM" id="SSF51735">
    <property type="entry name" value="NAD(P)-binding Rossmann-fold domains"/>
    <property type="match status" value="1"/>
</dbReference>
<dbReference type="Pfam" id="PF00106">
    <property type="entry name" value="adh_short"/>
    <property type="match status" value="1"/>
</dbReference>
<sequence>MTGRVIIITGANTGIGLEAARKLCEAGNDVILACRDEAKGKAAVEKILQENPNALATFLQLDLANMASIKKFVEDFHALGKKLNVLVNNAGLFLKRDDHVRQFTKDNFELTMGTNHLGPFLLTHHLLEDLKKTGQETGDSRIVMVSSALHDLSERMNRGSIHKLDLENFFLEKEGTYNGQQAYKNSKVAMVMSMYSLDRMLEGTGVSVTCMNPGFIPTTDLSRHASSVAQFMLRYIMGPVFKLAKISRTVEHGGKMIVDLSISEKYKGVSGKYYDDFEVKESSEESRDEEVQKQLYELSARYCHLDGYEPLEAPPPPVKTEKVKASKKAAAEPKEKENKESKEESQKKAGPDVEGIKFADEEEKAEEAAEEEDKEVKKADEINTKTEDKGDEKTQEAEKVGGEIEGDQEEKDKGKAVDPVTTSAEITAQ</sequence>
<dbReference type="InterPro" id="IPR002347">
    <property type="entry name" value="SDR_fam"/>
</dbReference>
<dbReference type="PANTHER" id="PTHR43157:SF31">
    <property type="entry name" value="PHOSPHATIDYLINOSITOL-GLYCAN BIOSYNTHESIS CLASS F PROTEIN"/>
    <property type="match status" value="1"/>
</dbReference>
<accession>A0A8B8C135</accession>
<evidence type="ECO:0000256" key="1">
    <source>
        <dbReference type="ARBA" id="ARBA00023002"/>
    </source>
</evidence>
<dbReference type="GeneID" id="111115080"/>
<evidence type="ECO:0000313" key="3">
    <source>
        <dbReference type="Proteomes" id="UP000694844"/>
    </source>
</evidence>
<gene>
    <name evidence="4" type="primary">LOC111115080</name>
</gene>
<dbReference type="KEGG" id="cvn:111115080"/>
<feature type="region of interest" description="Disordered" evidence="2">
    <location>
        <begin position="307"/>
        <end position="429"/>
    </location>
</feature>
<dbReference type="Gene3D" id="3.40.50.720">
    <property type="entry name" value="NAD(P)-binding Rossmann-like Domain"/>
    <property type="match status" value="1"/>
</dbReference>
<reference evidence="4" key="1">
    <citation type="submission" date="2025-08" db="UniProtKB">
        <authorList>
            <consortium name="RefSeq"/>
        </authorList>
    </citation>
    <scope>IDENTIFICATION</scope>
    <source>
        <tissue evidence="4">Whole sample</tissue>
    </source>
</reference>
<evidence type="ECO:0000313" key="4">
    <source>
        <dbReference type="RefSeq" id="XP_022309368.1"/>
    </source>
</evidence>
<feature type="compositionally biased region" description="Polar residues" evidence="2">
    <location>
        <begin position="420"/>
        <end position="429"/>
    </location>
</feature>
<feature type="compositionally biased region" description="Acidic residues" evidence="2">
    <location>
        <begin position="360"/>
        <end position="373"/>
    </location>
</feature>